<sequence length="101" mass="10680">MHYRLIVRHAGVEGRGQTENLSERGAMASIDVDPALCAGDHIELDIELPGHGTVSVAASVRWTSTVLPGMTGLEFTQPISAELLGHIAELVTTGVDEAEGF</sequence>
<evidence type="ECO:0000313" key="3">
    <source>
        <dbReference type="Proteomes" id="UP000237968"/>
    </source>
</evidence>
<keyword evidence="3" id="KW-1185">Reference proteome</keyword>
<proteinExistence type="predicted"/>
<feature type="domain" description="PilZ" evidence="1">
    <location>
        <begin position="4"/>
        <end position="91"/>
    </location>
</feature>
<reference evidence="2 3" key="1">
    <citation type="submission" date="2018-03" db="EMBL/GenBank/DDBJ databases">
        <title>Draft Genome Sequences of the Obligatory Marine Myxobacteria Enhygromyxa salina SWB005.</title>
        <authorList>
            <person name="Poehlein A."/>
            <person name="Moghaddam J.A."/>
            <person name="Harms H."/>
            <person name="Alanjari M."/>
            <person name="Koenig G.M."/>
            <person name="Daniel R."/>
            <person name="Schaeberle T.F."/>
        </authorList>
    </citation>
    <scope>NUCLEOTIDE SEQUENCE [LARGE SCALE GENOMIC DNA]</scope>
    <source>
        <strain evidence="2 3">SWB005</strain>
    </source>
</reference>
<evidence type="ECO:0000313" key="2">
    <source>
        <dbReference type="EMBL" id="PRQ02241.1"/>
    </source>
</evidence>
<protein>
    <submittedName>
        <fullName evidence="2">PilZ domain protein</fullName>
    </submittedName>
</protein>
<comment type="caution">
    <text evidence="2">The sequence shown here is derived from an EMBL/GenBank/DDBJ whole genome shotgun (WGS) entry which is preliminary data.</text>
</comment>
<accession>A0A2S9YB52</accession>
<evidence type="ECO:0000259" key="1">
    <source>
        <dbReference type="Pfam" id="PF07238"/>
    </source>
</evidence>
<dbReference type="Proteomes" id="UP000237968">
    <property type="component" value="Unassembled WGS sequence"/>
</dbReference>
<dbReference type="SUPFAM" id="SSF141371">
    <property type="entry name" value="PilZ domain-like"/>
    <property type="match status" value="1"/>
</dbReference>
<dbReference type="InterPro" id="IPR009875">
    <property type="entry name" value="PilZ_domain"/>
</dbReference>
<dbReference type="Gene3D" id="2.40.10.220">
    <property type="entry name" value="predicted glycosyltransferase like domains"/>
    <property type="match status" value="1"/>
</dbReference>
<dbReference type="Pfam" id="PF07238">
    <property type="entry name" value="PilZ"/>
    <property type="match status" value="1"/>
</dbReference>
<organism evidence="2 3">
    <name type="scientific">Enhygromyxa salina</name>
    <dbReference type="NCBI Taxonomy" id="215803"/>
    <lineage>
        <taxon>Bacteria</taxon>
        <taxon>Pseudomonadati</taxon>
        <taxon>Myxococcota</taxon>
        <taxon>Polyangia</taxon>
        <taxon>Nannocystales</taxon>
        <taxon>Nannocystaceae</taxon>
        <taxon>Enhygromyxa</taxon>
    </lineage>
</organism>
<dbReference type="GO" id="GO:0035438">
    <property type="term" value="F:cyclic-di-GMP binding"/>
    <property type="evidence" value="ECO:0007669"/>
    <property type="project" value="InterPro"/>
</dbReference>
<dbReference type="EMBL" id="PVNK01000125">
    <property type="protein sequence ID" value="PRQ02241.1"/>
    <property type="molecule type" value="Genomic_DNA"/>
</dbReference>
<dbReference type="AlphaFoldDB" id="A0A2S9YB52"/>
<name>A0A2S9YB52_9BACT</name>
<gene>
    <name evidence="2" type="ORF">ENSA5_24770</name>
</gene>